<protein>
    <submittedName>
        <fullName evidence="1">Uncharacterized protein</fullName>
    </submittedName>
</protein>
<comment type="caution">
    <text evidence="1">The sequence shown here is derived from an EMBL/GenBank/DDBJ whole genome shotgun (WGS) entry which is preliminary data.</text>
</comment>
<evidence type="ECO:0000313" key="1">
    <source>
        <dbReference type="EMBL" id="KAJ6814438.1"/>
    </source>
</evidence>
<keyword evidence="3" id="KW-1185">Reference proteome</keyword>
<evidence type="ECO:0000313" key="3">
    <source>
        <dbReference type="Proteomes" id="UP001140949"/>
    </source>
</evidence>
<sequence length="123" mass="14022">MTERPIATRLSDYNCLRLRVPKLGLRSCETERESSQPSFHSSDDPWDMELELQSRFRPSIGKPTRPTSYCHEEILDLRERHEKGVQCNPRKRSPFFLSLSEHPVANQSGLGAAPRRISSPSGS</sequence>
<dbReference type="AlphaFoldDB" id="A0AAX6FE61"/>
<reference evidence="1" key="1">
    <citation type="journal article" date="2023" name="GigaByte">
        <title>Genome assembly of the bearded iris, Iris pallida Lam.</title>
        <authorList>
            <person name="Bruccoleri R.E."/>
            <person name="Oakeley E.J."/>
            <person name="Faust A.M.E."/>
            <person name="Altorfer M."/>
            <person name="Dessus-Babus S."/>
            <person name="Burckhardt D."/>
            <person name="Oertli M."/>
            <person name="Naumann U."/>
            <person name="Petersen F."/>
            <person name="Wong J."/>
        </authorList>
    </citation>
    <scope>NUCLEOTIDE SEQUENCE</scope>
    <source>
        <strain evidence="1">GSM-AAB239-AS_SAM_17_03QT</strain>
    </source>
</reference>
<dbReference type="EMBL" id="JANAVB010026194">
    <property type="protein sequence ID" value="KAJ6819497.1"/>
    <property type="molecule type" value="Genomic_DNA"/>
</dbReference>
<evidence type="ECO:0000313" key="2">
    <source>
        <dbReference type="EMBL" id="KAJ6819497.1"/>
    </source>
</evidence>
<organism evidence="1 3">
    <name type="scientific">Iris pallida</name>
    <name type="common">Sweet iris</name>
    <dbReference type="NCBI Taxonomy" id="29817"/>
    <lineage>
        <taxon>Eukaryota</taxon>
        <taxon>Viridiplantae</taxon>
        <taxon>Streptophyta</taxon>
        <taxon>Embryophyta</taxon>
        <taxon>Tracheophyta</taxon>
        <taxon>Spermatophyta</taxon>
        <taxon>Magnoliopsida</taxon>
        <taxon>Liliopsida</taxon>
        <taxon>Asparagales</taxon>
        <taxon>Iridaceae</taxon>
        <taxon>Iridoideae</taxon>
        <taxon>Irideae</taxon>
        <taxon>Iris</taxon>
    </lineage>
</organism>
<accession>A0AAX6FE61</accession>
<dbReference type="Proteomes" id="UP001140949">
    <property type="component" value="Unassembled WGS sequence"/>
</dbReference>
<name>A0AAX6FE61_IRIPA</name>
<gene>
    <name evidence="1" type="ORF">M6B38_140860</name>
    <name evidence="2" type="ORF">M6B38_402290</name>
</gene>
<proteinExistence type="predicted"/>
<reference evidence="1" key="2">
    <citation type="submission" date="2023-04" db="EMBL/GenBank/DDBJ databases">
        <authorList>
            <person name="Bruccoleri R.E."/>
            <person name="Oakeley E.J."/>
            <person name="Faust A.-M."/>
            <person name="Dessus-Babus S."/>
            <person name="Altorfer M."/>
            <person name="Burckhardt D."/>
            <person name="Oertli M."/>
            <person name="Naumann U."/>
            <person name="Petersen F."/>
            <person name="Wong J."/>
        </authorList>
    </citation>
    <scope>NUCLEOTIDE SEQUENCE</scope>
    <source>
        <strain evidence="1">GSM-AAB239-AS_SAM_17_03QT</strain>
        <tissue evidence="1">Leaf</tissue>
    </source>
</reference>
<dbReference type="EMBL" id="JANAVB010029789">
    <property type="protein sequence ID" value="KAJ6814438.1"/>
    <property type="molecule type" value="Genomic_DNA"/>
</dbReference>